<dbReference type="EMBL" id="CAJHNJ030000098">
    <property type="protein sequence ID" value="CAG9135237.1"/>
    <property type="molecule type" value="Genomic_DNA"/>
</dbReference>
<feature type="compositionally biased region" description="Low complexity" evidence="1">
    <location>
        <begin position="14"/>
        <end position="55"/>
    </location>
</feature>
<evidence type="ECO:0000256" key="1">
    <source>
        <dbReference type="SAM" id="MobiDB-lite"/>
    </source>
</evidence>
<protein>
    <submittedName>
        <fullName evidence="2">(diamondback moth) hypothetical protein</fullName>
    </submittedName>
</protein>
<keyword evidence="3" id="KW-1185">Reference proteome</keyword>
<comment type="caution">
    <text evidence="2">The sequence shown here is derived from an EMBL/GenBank/DDBJ whole genome shotgun (WGS) entry which is preliminary data.</text>
</comment>
<evidence type="ECO:0000313" key="3">
    <source>
        <dbReference type="Proteomes" id="UP000653454"/>
    </source>
</evidence>
<reference evidence="2" key="1">
    <citation type="submission" date="2020-11" db="EMBL/GenBank/DDBJ databases">
        <authorList>
            <person name="Whiteford S."/>
        </authorList>
    </citation>
    <scope>NUCLEOTIDE SEQUENCE</scope>
</reference>
<feature type="region of interest" description="Disordered" evidence="1">
    <location>
        <begin position="1"/>
        <end position="67"/>
    </location>
</feature>
<proteinExistence type="predicted"/>
<accession>A0A8S4G6J6</accession>
<evidence type="ECO:0000313" key="2">
    <source>
        <dbReference type="EMBL" id="CAG9135237.1"/>
    </source>
</evidence>
<name>A0A8S4G6J6_PLUXY</name>
<feature type="compositionally biased region" description="Polar residues" evidence="1">
    <location>
        <begin position="1"/>
        <end position="13"/>
    </location>
</feature>
<sequence>MVCASETNTHQQMPLSSSDSGASDSSRSRLPSSALWCSRSHASMAPSSPQSSPVPTTRCSAGPRRGL</sequence>
<dbReference type="AlphaFoldDB" id="A0A8S4G6J6"/>
<gene>
    <name evidence="2" type="ORF">PLXY2_LOCUS13510</name>
</gene>
<organism evidence="2 3">
    <name type="scientific">Plutella xylostella</name>
    <name type="common">Diamondback moth</name>
    <name type="synonym">Plutella maculipennis</name>
    <dbReference type="NCBI Taxonomy" id="51655"/>
    <lineage>
        <taxon>Eukaryota</taxon>
        <taxon>Metazoa</taxon>
        <taxon>Ecdysozoa</taxon>
        <taxon>Arthropoda</taxon>
        <taxon>Hexapoda</taxon>
        <taxon>Insecta</taxon>
        <taxon>Pterygota</taxon>
        <taxon>Neoptera</taxon>
        <taxon>Endopterygota</taxon>
        <taxon>Lepidoptera</taxon>
        <taxon>Glossata</taxon>
        <taxon>Ditrysia</taxon>
        <taxon>Yponomeutoidea</taxon>
        <taxon>Plutellidae</taxon>
        <taxon>Plutella</taxon>
    </lineage>
</organism>
<dbReference type="Proteomes" id="UP000653454">
    <property type="component" value="Unassembled WGS sequence"/>
</dbReference>
<feature type="non-terminal residue" evidence="2">
    <location>
        <position position="67"/>
    </location>
</feature>